<dbReference type="SUPFAM" id="SSF51735">
    <property type="entry name" value="NAD(P)-binding Rossmann-fold domains"/>
    <property type="match status" value="1"/>
</dbReference>
<reference evidence="2 3" key="1">
    <citation type="submission" date="2016-06" db="EMBL/GenBank/DDBJ databases">
        <authorList>
            <person name="Kjaerup R.B."/>
            <person name="Dalgaard T.S."/>
            <person name="Juul-Madsen H.R."/>
        </authorList>
    </citation>
    <scope>NUCLEOTIDE SEQUENCE [LARGE SCALE GENOMIC DNA]</scope>
    <source>
        <strain evidence="2 3">DSM 43904</strain>
    </source>
</reference>
<dbReference type="Gene3D" id="3.40.50.720">
    <property type="entry name" value="NAD(P)-binding Rossmann-like Domain"/>
    <property type="match status" value="1"/>
</dbReference>
<gene>
    <name evidence="2" type="ORF">GA0070609_1805</name>
</gene>
<dbReference type="InterPro" id="IPR005097">
    <property type="entry name" value="Sacchrp_dh_NADP-bd"/>
</dbReference>
<dbReference type="AlphaFoldDB" id="A0A1C5HKU1"/>
<protein>
    <submittedName>
        <fullName evidence="2">Saccharopine dehydrogenase, NADP-dependent</fullName>
    </submittedName>
</protein>
<dbReference type="InterPro" id="IPR036291">
    <property type="entry name" value="NAD(P)-bd_dom_sf"/>
</dbReference>
<dbReference type="RefSeq" id="WP_172899314.1">
    <property type="nucleotide sequence ID" value="NZ_LT607750.1"/>
</dbReference>
<proteinExistence type="predicted"/>
<feature type="domain" description="Saccharopine dehydrogenase NADP binding" evidence="1">
    <location>
        <begin position="6"/>
        <end position="105"/>
    </location>
</feature>
<dbReference type="Proteomes" id="UP000198217">
    <property type="component" value="Chromosome I"/>
</dbReference>
<accession>A0A1C5HKU1</accession>
<sequence length="381" mass="39835">MSALIGVVGGSGAVGGAAARRLHRLLGPEYRLRIGGRRLAAAEDLVRRELAGRAEAMAVDVYDDAALRRFCAGCRLVVNASAASYLVVDRVARAALAAGADYVDAGGDLPLLDRLTPLGLTGQGRTALVTAGLMPGLTGLLPRWLAATEFHRPRRLVVHVGVMDRLTPAGAVDYLLSLRTRDEESQAVWLDGRRVTRAAGALTDVELPFFPGRVTAYPYLGYEGERLAVQLGLTELRWHAVFDGGAAMMATLSRLQGAMSGEGDLSAAARDLAAAAELDMFGKRPYQLLVFELGGVGPDGDERTRTLVLRSADTSEITGTVCALAAAQVLAGRVPPGAHLAAEGLAAAELVEALRATGVVRAFDLFDGAAADAATVEEGVL</sequence>
<evidence type="ECO:0000259" key="1">
    <source>
        <dbReference type="Pfam" id="PF03435"/>
    </source>
</evidence>
<name>A0A1C5HKU1_9ACTN</name>
<dbReference type="PANTHER" id="PTHR43781">
    <property type="entry name" value="SACCHAROPINE DEHYDROGENASE"/>
    <property type="match status" value="1"/>
</dbReference>
<dbReference type="PANTHER" id="PTHR43781:SF1">
    <property type="entry name" value="SACCHAROPINE DEHYDROGENASE"/>
    <property type="match status" value="1"/>
</dbReference>
<organism evidence="2 3">
    <name type="scientific">Micromonospora echinaurantiaca</name>
    <dbReference type="NCBI Taxonomy" id="47857"/>
    <lineage>
        <taxon>Bacteria</taxon>
        <taxon>Bacillati</taxon>
        <taxon>Actinomycetota</taxon>
        <taxon>Actinomycetes</taxon>
        <taxon>Micromonosporales</taxon>
        <taxon>Micromonosporaceae</taxon>
        <taxon>Micromonospora</taxon>
    </lineage>
</organism>
<evidence type="ECO:0000313" key="3">
    <source>
        <dbReference type="Proteomes" id="UP000198217"/>
    </source>
</evidence>
<dbReference type="EMBL" id="LT607750">
    <property type="protein sequence ID" value="SCG46609.1"/>
    <property type="molecule type" value="Genomic_DNA"/>
</dbReference>
<keyword evidence="3" id="KW-1185">Reference proteome</keyword>
<dbReference type="Pfam" id="PF03435">
    <property type="entry name" value="Sacchrp_dh_NADP"/>
    <property type="match status" value="1"/>
</dbReference>
<evidence type="ECO:0000313" key="2">
    <source>
        <dbReference type="EMBL" id="SCG46609.1"/>
    </source>
</evidence>